<evidence type="ECO:0000259" key="6">
    <source>
        <dbReference type="PROSITE" id="PS50054"/>
    </source>
</evidence>
<reference evidence="8 9" key="1">
    <citation type="journal article" date="2019" name="Fungal Biol. Biotechnol.">
        <title>Draft genome sequence of fastidious pathogen Ceratobasidium theobromae, which causes vascular-streak dieback in Theobroma cacao.</title>
        <authorList>
            <person name="Ali S.S."/>
            <person name="Asman A."/>
            <person name="Shao J."/>
            <person name="Firmansyah A.P."/>
            <person name="Susilo A.W."/>
            <person name="Rosmana A."/>
            <person name="McMahon P."/>
            <person name="Junaid M."/>
            <person name="Guest D."/>
            <person name="Kheng T.Y."/>
            <person name="Meinhardt L.W."/>
            <person name="Bailey B.A."/>
        </authorList>
    </citation>
    <scope>NUCLEOTIDE SEQUENCE [LARGE SCALE GENOMIC DNA]</scope>
    <source>
        <strain evidence="8 9">CT2</strain>
    </source>
</reference>
<dbReference type="GO" id="GO:0033550">
    <property type="term" value="F:MAP kinase tyrosine phosphatase activity"/>
    <property type="evidence" value="ECO:0007669"/>
    <property type="project" value="TreeGrafter"/>
</dbReference>
<dbReference type="InterPro" id="IPR020422">
    <property type="entry name" value="TYR_PHOSPHATASE_DUAL_dom"/>
</dbReference>
<dbReference type="EMBL" id="SSOP01000022">
    <property type="protein sequence ID" value="KAB5594324.1"/>
    <property type="molecule type" value="Genomic_DNA"/>
</dbReference>
<feature type="region of interest" description="Disordered" evidence="5">
    <location>
        <begin position="1"/>
        <end position="70"/>
    </location>
</feature>
<dbReference type="PANTHER" id="PTHR10159">
    <property type="entry name" value="DUAL SPECIFICITY PROTEIN PHOSPHATASE"/>
    <property type="match status" value="1"/>
</dbReference>
<evidence type="ECO:0000259" key="7">
    <source>
        <dbReference type="PROSITE" id="PS50056"/>
    </source>
</evidence>
<dbReference type="InterPro" id="IPR000340">
    <property type="entry name" value="Dual-sp_phosphatase_cat-dom"/>
</dbReference>
<evidence type="ECO:0000256" key="2">
    <source>
        <dbReference type="ARBA" id="ARBA00013064"/>
    </source>
</evidence>
<feature type="compositionally biased region" description="Polar residues" evidence="5">
    <location>
        <begin position="507"/>
        <end position="516"/>
    </location>
</feature>
<dbReference type="PANTHER" id="PTHR10159:SF519">
    <property type="entry name" value="DUAL SPECIFICITY PROTEIN PHOSPHATASE MPK3"/>
    <property type="match status" value="1"/>
</dbReference>
<dbReference type="InterPro" id="IPR016130">
    <property type="entry name" value="Tyr_Pase_AS"/>
</dbReference>
<dbReference type="GO" id="GO:0005737">
    <property type="term" value="C:cytoplasm"/>
    <property type="evidence" value="ECO:0007669"/>
    <property type="project" value="TreeGrafter"/>
</dbReference>
<gene>
    <name evidence="8" type="ORF">CTheo_2254</name>
</gene>
<evidence type="ECO:0000256" key="4">
    <source>
        <dbReference type="ARBA" id="ARBA00022912"/>
    </source>
</evidence>
<dbReference type="PROSITE" id="PS00383">
    <property type="entry name" value="TYR_PHOSPHATASE_1"/>
    <property type="match status" value="1"/>
</dbReference>
<feature type="compositionally biased region" description="Basic and acidic residues" evidence="5">
    <location>
        <begin position="524"/>
        <end position="533"/>
    </location>
</feature>
<feature type="domain" description="Tyrosine-protein phosphatase" evidence="6">
    <location>
        <begin position="288"/>
        <end position="504"/>
    </location>
</feature>
<evidence type="ECO:0000313" key="8">
    <source>
        <dbReference type="EMBL" id="KAB5594324.1"/>
    </source>
</evidence>
<protein>
    <recommendedName>
        <fullName evidence="2">protein-tyrosine-phosphatase</fullName>
        <ecNumber evidence="2">3.1.3.48</ecNumber>
    </recommendedName>
</protein>
<feature type="compositionally biased region" description="Low complexity" evidence="5">
    <location>
        <begin position="710"/>
        <end position="726"/>
    </location>
</feature>
<dbReference type="InterPro" id="IPR000387">
    <property type="entry name" value="Tyr_Pase_dom"/>
</dbReference>
<dbReference type="PROSITE" id="PS50054">
    <property type="entry name" value="TYR_PHOSPHATASE_DUAL"/>
    <property type="match status" value="1"/>
</dbReference>
<dbReference type="InterPro" id="IPR029021">
    <property type="entry name" value="Prot-tyrosine_phosphatase-like"/>
</dbReference>
<dbReference type="AlphaFoldDB" id="A0A5N5QRJ1"/>
<dbReference type="GO" id="GO:0017017">
    <property type="term" value="F:MAP kinase tyrosine/serine/threonine phosphatase activity"/>
    <property type="evidence" value="ECO:0007669"/>
    <property type="project" value="TreeGrafter"/>
</dbReference>
<dbReference type="PROSITE" id="PS50056">
    <property type="entry name" value="TYR_PHOSPHATASE_2"/>
    <property type="match status" value="1"/>
</dbReference>
<dbReference type="SMART" id="SM00195">
    <property type="entry name" value="DSPc"/>
    <property type="match status" value="1"/>
</dbReference>
<feature type="compositionally biased region" description="Basic and acidic residues" evidence="5">
    <location>
        <begin position="22"/>
        <end position="70"/>
    </location>
</feature>
<feature type="compositionally biased region" description="Acidic residues" evidence="5">
    <location>
        <begin position="606"/>
        <end position="615"/>
    </location>
</feature>
<evidence type="ECO:0000256" key="3">
    <source>
        <dbReference type="ARBA" id="ARBA00022801"/>
    </source>
</evidence>
<feature type="region of interest" description="Disordered" evidence="5">
    <location>
        <begin position="101"/>
        <end position="205"/>
    </location>
</feature>
<keyword evidence="3" id="KW-0378">Hydrolase</keyword>
<dbReference type="Proteomes" id="UP000383932">
    <property type="component" value="Unassembled WGS sequence"/>
</dbReference>
<comment type="caution">
    <text evidence="8">The sequence shown here is derived from an EMBL/GenBank/DDBJ whole genome shotgun (WGS) entry which is preliminary data.</text>
</comment>
<sequence length="887" mass="94475">MDREAGRISGSRIAGSDSSEDAFGHNRRDERTGEADTRGVKRDICGRSDNRASVPHRADGSGDHEKKKKAGEAECFWRLDGWVDFDQSGDDSRALFGRIRSFPADLTSSQFPSERQRRPATLQKMPSPARKKGPPAGLRIRVDANASSSSLLPTAGSQPSLIPDNSPATPSAAPSSAETPSSPAVDVAVAQPSDIPRPKRTQGRNMKQLSLQLPACAIAPQSDLDDSDAERRKTLAVPPTPALQSFGQLRTRSSSIASVTSVASLHVGPTAYATRAKEDGTGAPYADGPIQILPGIWLGQEENARNWPDLAARGIRWVLNVAKEVAPCADSAGDAKPVDRLRIRPSASTPNLAQPHSAFLSRRKPGPAPESQPEQPPQPRAVPFTPPTGGPALLYIHLPWSHGQSDLVKVGFPTAMSFVDHAQRKGQGVLIHCQCGVSRSATLMIALVMRASMPREGAGVPEDLTSIQGGMHNAYAYVKDKSKWIGPNMSLIYQLLEYERSIAPNKGSPSVTSDGTEASEEEEWSRKRLAMEREEAEAEAAAEDRTREAKDLDRAMEERMAAKRAGPPPPLLLNPPTAWRNRFPSRKRAGSVHSTFTTNSSIISEDPLEDDEDSEDGDANITIVPHTKIDLVLGGETSPSARTNTDDESPSKFVGHFADAPKGRMKHKRSASLAISANSLPLPPPPSAPAHKMSFAAVRLGAPLLRRPGSRATAPPSAPAAKSGFSFPPPGSRVSSVKRPTPLPTVPSSPVAVPTLATPKTTRARPAPLRLPATPPSHIAIVPSSSAPQQTLFVFPPDRTHTLCTPATLTLTMMTPGVDKQMTGVTPTPRNGSFGATRKPCSKRMSWLTMGVTPPTPTTACSRVDAKGWVGFSAAAPAGAGDATAHR</sequence>
<feature type="region of interest" description="Disordered" evidence="5">
    <location>
        <begin position="343"/>
        <end position="386"/>
    </location>
</feature>
<organism evidence="8 9">
    <name type="scientific">Ceratobasidium theobromae</name>
    <dbReference type="NCBI Taxonomy" id="1582974"/>
    <lineage>
        <taxon>Eukaryota</taxon>
        <taxon>Fungi</taxon>
        <taxon>Dikarya</taxon>
        <taxon>Basidiomycota</taxon>
        <taxon>Agaricomycotina</taxon>
        <taxon>Agaricomycetes</taxon>
        <taxon>Cantharellales</taxon>
        <taxon>Ceratobasidiaceae</taxon>
        <taxon>Ceratobasidium</taxon>
    </lineage>
</organism>
<dbReference type="OrthoDB" id="2017893at2759"/>
<feature type="compositionally biased region" description="Polar residues" evidence="5">
    <location>
        <begin position="145"/>
        <end position="160"/>
    </location>
</feature>
<comment type="similarity">
    <text evidence="1">Belongs to the protein-tyrosine phosphatase family. Non-receptor class dual specificity subfamily.</text>
</comment>
<feature type="domain" description="Tyrosine specific protein phosphatases" evidence="7">
    <location>
        <begin position="410"/>
        <end position="453"/>
    </location>
</feature>
<dbReference type="GO" id="GO:0008330">
    <property type="term" value="F:protein tyrosine/threonine phosphatase activity"/>
    <property type="evidence" value="ECO:0007669"/>
    <property type="project" value="TreeGrafter"/>
</dbReference>
<feature type="compositionally biased region" description="Pro residues" evidence="5">
    <location>
        <begin position="366"/>
        <end position="386"/>
    </location>
</feature>
<keyword evidence="9" id="KW-1185">Reference proteome</keyword>
<feature type="compositionally biased region" description="Low complexity" evidence="5">
    <location>
        <begin position="166"/>
        <end position="184"/>
    </location>
</feature>
<keyword evidence="4" id="KW-0904">Protein phosphatase</keyword>
<evidence type="ECO:0000313" key="9">
    <source>
        <dbReference type="Proteomes" id="UP000383932"/>
    </source>
</evidence>
<feature type="region of interest" description="Disordered" evidence="5">
    <location>
        <begin position="706"/>
        <end position="773"/>
    </location>
</feature>
<feature type="region of interest" description="Disordered" evidence="5">
    <location>
        <begin position="590"/>
        <end position="615"/>
    </location>
</feature>
<name>A0A5N5QRJ1_9AGAM</name>
<proteinExistence type="inferred from homology"/>
<dbReference type="GO" id="GO:0043409">
    <property type="term" value="P:negative regulation of MAPK cascade"/>
    <property type="evidence" value="ECO:0007669"/>
    <property type="project" value="TreeGrafter"/>
</dbReference>
<dbReference type="EC" id="3.1.3.48" evidence="2"/>
<feature type="compositionally biased region" description="Low complexity" evidence="5">
    <location>
        <begin position="748"/>
        <end position="757"/>
    </location>
</feature>
<dbReference type="Pfam" id="PF00782">
    <property type="entry name" value="DSPc"/>
    <property type="match status" value="1"/>
</dbReference>
<dbReference type="SUPFAM" id="SSF52799">
    <property type="entry name" value="(Phosphotyrosine protein) phosphatases II"/>
    <property type="match status" value="1"/>
</dbReference>
<accession>A0A5N5QRJ1</accession>
<evidence type="ECO:0000256" key="1">
    <source>
        <dbReference type="ARBA" id="ARBA00008601"/>
    </source>
</evidence>
<feature type="region of interest" description="Disordered" evidence="5">
    <location>
        <begin position="504"/>
        <end position="550"/>
    </location>
</feature>
<dbReference type="Gene3D" id="3.90.190.10">
    <property type="entry name" value="Protein tyrosine phosphatase superfamily"/>
    <property type="match status" value="1"/>
</dbReference>
<evidence type="ECO:0000256" key="5">
    <source>
        <dbReference type="SAM" id="MobiDB-lite"/>
    </source>
</evidence>